<organism evidence="1 2">
    <name type="scientific">Candidatus Dojkabacteria bacterium</name>
    <dbReference type="NCBI Taxonomy" id="2099670"/>
    <lineage>
        <taxon>Bacteria</taxon>
        <taxon>Candidatus Dojkabacteria</taxon>
    </lineage>
</organism>
<protein>
    <submittedName>
        <fullName evidence="1">Uncharacterized protein</fullName>
    </submittedName>
</protein>
<reference evidence="1" key="2">
    <citation type="journal article" date="2021" name="Microbiome">
        <title>Successional dynamics and alternative stable states in a saline activated sludge microbial community over 9 years.</title>
        <authorList>
            <person name="Wang Y."/>
            <person name="Ye J."/>
            <person name="Ju F."/>
            <person name="Liu L."/>
            <person name="Boyd J.A."/>
            <person name="Deng Y."/>
            <person name="Parks D.H."/>
            <person name="Jiang X."/>
            <person name="Yin X."/>
            <person name="Woodcroft B.J."/>
            <person name="Tyson G.W."/>
            <person name="Hugenholtz P."/>
            <person name="Polz M.F."/>
            <person name="Zhang T."/>
        </authorList>
    </citation>
    <scope>NUCLEOTIDE SEQUENCE</scope>
    <source>
        <strain evidence="1">HKST-UBA13</strain>
    </source>
</reference>
<reference evidence="1" key="1">
    <citation type="submission" date="2020-04" db="EMBL/GenBank/DDBJ databases">
        <authorList>
            <person name="Zhang T."/>
        </authorList>
    </citation>
    <scope>NUCLEOTIDE SEQUENCE</scope>
    <source>
        <strain evidence="1">HKST-UBA13</strain>
    </source>
</reference>
<comment type="caution">
    <text evidence="1">The sequence shown here is derived from an EMBL/GenBank/DDBJ whole genome shotgun (WGS) entry which is preliminary data.</text>
</comment>
<evidence type="ECO:0000313" key="2">
    <source>
        <dbReference type="Proteomes" id="UP000775877"/>
    </source>
</evidence>
<gene>
    <name evidence="1" type="ORF">KC678_03170</name>
</gene>
<accession>A0A955L1N3</accession>
<sequence length="71" mass="8670">MEKEYNIPIRWESYKRYKVTANTLEEAVLKALKQFLSEPDDNYIDDSFEIDEIIYEETDETFDIHKIYKQL</sequence>
<dbReference type="Proteomes" id="UP000775877">
    <property type="component" value="Unassembled WGS sequence"/>
</dbReference>
<name>A0A955L1N3_9BACT</name>
<proteinExistence type="predicted"/>
<dbReference type="AlphaFoldDB" id="A0A955L1N3"/>
<evidence type="ECO:0000313" key="1">
    <source>
        <dbReference type="EMBL" id="MCA9381241.1"/>
    </source>
</evidence>
<dbReference type="EMBL" id="JAGQLJ010000066">
    <property type="protein sequence ID" value="MCA9381241.1"/>
    <property type="molecule type" value="Genomic_DNA"/>
</dbReference>